<keyword evidence="9" id="KW-0325">Glycoprotein</keyword>
<evidence type="ECO:0000256" key="12">
    <source>
        <dbReference type="SAM" id="MobiDB-lite"/>
    </source>
</evidence>
<comment type="subcellular location">
    <subcellularLocation>
        <location evidence="1">Cell membrane</location>
        <topology evidence="1">Multi-pass membrane protein</topology>
    </subcellularLocation>
</comment>
<evidence type="ECO:0000256" key="2">
    <source>
        <dbReference type="ARBA" id="ARBA00022475"/>
    </source>
</evidence>
<evidence type="ECO:0000256" key="4">
    <source>
        <dbReference type="ARBA" id="ARBA00022729"/>
    </source>
</evidence>
<reference evidence="17" key="1">
    <citation type="submission" date="2012-12" db="EMBL/GenBank/DDBJ databases">
        <authorList>
            <person name="Hellsten U."/>
            <person name="Grimwood J."/>
            <person name="Chapman J.A."/>
            <person name="Shapiro H."/>
            <person name="Aerts A."/>
            <person name="Otillar R.P."/>
            <person name="Terry A.Y."/>
            <person name="Boore J.L."/>
            <person name="Simakov O."/>
            <person name="Marletaz F."/>
            <person name="Cho S.-J."/>
            <person name="Edsinger-Gonzales E."/>
            <person name="Havlak P."/>
            <person name="Kuo D.-H."/>
            <person name="Larsson T."/>
            <person name="Lv J."/>
            <person name="Arendt D."/>
            <person name="Savage R."/>
            <person name="Osoegawa K."/>
            <person name="de Jong P."/>
            <person name="Lindberg D.R."/>
            <person name="Seaver E.C."/>
            <person name="Weisblat D.A."/>
            <person name="Putnam N.H."/>
            <person name="Grigoriev I.V."/>
            <person name="Rokhsar D.S."/>
        </authorList>
    </citation>
    <scope>NUCLEOTIDE SEQUENCE</scope>
    <source>
        <strain evidence="17">I ESC-2004</strain>
    </source>
</reference>
<keyword evidence="7 13" id="KW-0472">Membrane</keyword>
<dbReference type="PANTHER" id="PTHR10519">
    <property type="entry name" value="GABA-B RECEPTOR"/>
    <property type="match status" value="1"/>
</dbReference>
<keyword evidence="3 13" id="KW-0812">Transmembrane</keyword>
<dbReference type="GO" id="GO:0004965">
    <property type="term" value="F:G protein-coupled GABA receptor activity"/>
    <property type="evidence" value="ECO:0007669"/>
    <property type="project" value="InterPro"/>
</dbReference>
<feature type="transmembrane region" description="Helical" evidence="13">
    <location>
        <begin position="567"/>
        <end position="590"/>
    </location>
</feature>
<feature type="transmembrane region" description="Helical" evidence="13">
    <location>
        <begin position="610"/>
        <end position="627"/>
    </location>
</feature>
<reference evidence="16" key="3">
    <citation type="submission" date="2015-06" db="UniProtKB">
        <authorList>
            <consortium name="EnsemblMetazoa"/>
        </authorList>
    </citation>
    <scope>IDENTIFICATION</scope>
</reference>
<keyword evidence="17" id="KW-1185">Reference proteome</keyword>
<evidence type="ECO:0000256" key="10">
    <source>
        <dbReference type="ARBA" id="ARBA00023224"/>
    </source>
</evidence>
<dbReference type="SUPFAM" id="SSF53822">
    <property type="entry name" value="Periplasmic binding protein-like I"/>
    <property type="match status" value="1"/>
</dbReference>
<dbReference type="AlphaFoldDB" id="R7V431"/>
<evidence type="ECO:0000256" key="3">
    <source>
        <dbReference type="ARBA" id="ARBA00022692"/>
    </source>
</evidence>
<feature type="region of interest" description="Disordered" evidence="12">
    <location>
        <begin position="830"/>
        <end position="862"/>
    </location>
</feature>
<keyword evidence="5 13" id="KW-1133">Transmembrane helix</keyword>
<feature type="transmembrane region" description="Helical" evidence="13">
    <location>
        <begin position="633"/>
        <end position="655"/>
    </location>
</feature>
<keyword evidence="4" id="KW-0732">Signal</keyword>
<keyword evidence="6" id="KW-0297">G-protein coupled receptor</keyword>
<feature type="transmembrane region" description="Helical" evidence="13">
    <location>
        <begin position="395"/>
        <end position="420"/>
    </location>
</feature>
<evidence type="ECO:0000256" key="5">
    <source>
        <dbReference type="ARBA" id="ARBA00022989"/>
    </source>
</evidence>
<dbReference type="InterPro" id="IPR001828">
    <property type="entry name" value="ANF_lig-bd_rcpt"/>
</dbReference>
<feature type="transmembrane region" description="Helical" evidence="13">
    <location>
        <begin position="432"/>
        <end position="451"/>
    </location>
</feature>
<dbReference type="OrthoDB" id="411630at2759"/>
<feature type="domain" description="G-protein coupled receptors family 3 profile" evidence="14">
    <location>
        <begin position="402"/>
        <end position="664"/>
    </location>
</feature>
<feature type="transmembrane region" description="Helical" evidence="13">
    <location>
        <begin position="511"/>
        <end position="532"/>
    </location>
</feature>
<evidence type="ECO:0000256" key="6">
    <source>
        <dbReference type="ARBA" id="ARBA00023040"/>
    </source>
</evidence>
<dbReference type="PRINTS" id="PR01176">
    <property type="entry name" value="GABABRECEPTR"/>
</dbReference>
<keyword evidence="8" id="KW-0675">Receptor</keyword>
<dbReference type="FunCoup" id="R7V431">
    <property type="interactions" value="58"/>
</dbReference>
<dbReference type="EnsemblMetazoa" id="CapteT204049">
    <property type="protein sequence ID" value="CapteP204049"/>
    <property type="gene ID" value="CapteG204049"/>
</dbReference>
<dbReference type="InterPro" id="IPR017978">
    <property type="entry name" value="GPCR_3_C"/>
</dbReference>
<reference evidence="15 17" key="2">
    <citation type="journal article" date="2013" name="Nature">
        <title>Insights into bilaterian evolution from three spiralian genomes.</title>
        <authorList>
            <person name="Simakov O."/>
            <person name="Marletaz F."/>
            <person name="Cho S.J."/>
            <person name="Edsinger-Gonzales E."/>
            <person name="Havlak P."/>
            <person name="Hellsten U."/>
            <person name="Kuo D.H."/>
            <person name="Larsson T."/>
            <person name="Lv J."/>
            <person name="Arendt D."/>
            <person name="Savage R."/>
            <person name="Osoegawa K."/>
            <person name="de Jong P."/>
            <person name="Grimwood J."/>
            <person name="Chapman J.A."/>
            <person name="Shapiro H."/>
            <person name="Aerts A."/>
            <person name="Otillar R.P."/>
            <person name="Terry A.Y."/>
            <person name="Boore J.L."/>
            <person name="Grigoriev I.V."/>
            <person name="Lindberg D.R."/>
            <person name="Seaver E.C."/>
            <person name="Weisblat D.A."/>
            <person name="Putnam N.H."/>
            <person name="Rokhsar D.S."/>
        </authorList>
    </citation>
    <scope>NUCLEOTIDE SEQUENCE</scope>
    <source>
        <strain evidence="15 17">I ESC-2004</strain>
    </source>
</reference>
<dbReference type="GO" id="GO:0007214">
    <property type="term" value="P:gamma-aminobutyric acid signaling pathway"/>
    <property type="evidence" value="ECO:0007669"/>
    <property type="project" value="TreeGrafter"/>
</dbReference>
<gene>
    <name evidence="15" type="ORF">CAPTEDRAFT_204049</name>
</gene>
<feature type="transmembrane region" description="Helical" evidence="13">
    <location>
        <begin position="471"/>
        <end position="490"/>
    </location>
</feature>
<name>R7V431_CAPTE</name>
<dbReference type="EMBL" id="AMQN01005063">
    <property type="status" value="NOT_ANNOTATED_CDS"/>
    <property type="molecule type" value="Genomic_DNA"/>
</dbReference>
<proteinExistence type="predicted"/>
<feature type="compositionally biased region" description="Acidic residues" evidence="12">
    <location>
        <begin position="849"/>
        <end position="858"/>
    </location>
</feature>
<evidence type="ECO:0000256" key="11">
    <source>
        <dbReference type="ARBA" id="ARBA00073785"/>
    </source>
</evidence>
<keyword evidence="2" id="KW-1003">Cell membrane</keyword>
<dbReference type="CDD" id="cd15047">
    <property type="entry name" value="7tmC_GABA-B-like"/>
    <property type="match status" value="1"/>
</dbReference>
<protein>
    <recommendedName>
        <fullName evidence="11">Gamma-aminobutyric acid type B receptor subunit 2</fullName>
    </recommendedName>
</protein>
<dbReference type="FunFam" id="3.40.50.2300:FF:000063">
    <property type="entry name" value="Gamma-aminobutyric acid type B receptor subunit"/>
    <property type="match status" value="1"/>
</dbReference>
<dbReference type="CDD" id="cd06366">
    <property type="entry name" value="PBP1_GABAb_receptor"/>
    <property type="match status" value="1"/>
</dbReference>
<dbReference type="EMBL" id="KB295063">
    <property type="protein sequence ID" value="ELU13608.1"/>
    <property type="molecule type" value="Genomic_DNA"/>
</dbReference>
<keyword evidence="10" id="KW-0807">Transducer</keyword>
<dbReference type="HOGENOM" id="CLU_005240_2_0_1"/>
<evidence type="ECO:0000256" key="1">
    <source>
        <dbReference type="ARBA" id="ARBA00004651"/>
    </source>
</evidence>
<dbReference type="Proteomes" id="UP000014760">
    <property type="component" value="Unassembled WGS sequence"/>
</dbReference>
<dbReference type="GO" id="GO:0038039">
    <property type="term" value="C:G protein-coupled receptor heterodimeric complex"/>
    <property type="evidence" value="ECO:0007669"/>
    <property type="project" value="TreeGrafter"/>
</dbReference>
<dbReference type="Pfam" id="PF00003">
    <property type="entry name" value="7tm_3"/>
    <property type="match status" value="1"/>
</dbReference>
<evidence type="ECO:0000313" key="16">
    <source>
        <dbReference type="EnsemblMetazoa" id="CapteP204049"/>
    </source>
</evidence>
<sequence>MVIRHMRLEPRVGIMIIRSVVLQCDPGVGANAFYDFIYSKPQVIMMVGTRCSEVTKTLAEIAPYWNLLLVSHAATSPALSAREKYPTFYRLAQADSSHNAARKTFIRHFEWDKVATIQQDKDTYTLAIDDMNKDLDVNITLTATFRNSRRDLQDKIQQLKDKDARIIIGSFNEQSAREVFCEAYKAKLYGPRYVWMLLGGYARNWWTLLDEKTNCTQEQMEDAVEGYISVNGFNSIIGQRKSESGLSTEDFRKELKLMTSDPESPFAPMTYDTIWAVAATLRDALKGKANRRKVLSKFSYENGAALKAEFLEIMGKLDFMGVSGPVTFDGSDRSGVSLIEQNQGGKMVHLALYYPDNKTLDWKCSGCRDIIWREGRVPADEFTREFRRENVSPEVFLVICAISVVGIFISIFFLAFNLYHRKLKYIKLSSPRLNNAAVVGCMLVYLAVITLGLDDALLSDKYFPVACTVRAFLLAAGFSLAFGAMFTKTYRVHAIFRGRQAASIAFKDHRLLIVIGSLLGIDCVVIALWVALDPMQRQVEELTEQTSEDNIDLLYIPQLSKCQSQHLIKWLGAFYTYKGLLLLFGVYMAWETRHVKIPALNDSQYIGMNIYNVVLSSVTVVALSTLLTDKPTLSYTVISALILLSTTGLLALLFLPKIYAIYKHNGDPVITSSGIKIENNTRRFIGDEQRDLLCRAEARNRAYKRELVELDHEITRLQRILELPLEPYPKMTEELMYLLRETKVDTTPILERKRRTDADRCNSITDADDVAMDFDEEIIDKQKLEKQDSGFHTMSFTKDDAVRTQERSRIRSLIPETDHLDSVVEAASVTRRQSGADGSKEERTSLLSEDIDSEDVASPEDGVHNDAYAQLQDLSRASPCEAPSRVRILKRELSRIKNELRALGEVEMEVSYV</sequence>
<evidence type="ECO:0000313" key="17">
    <source>
        <dbReference type="Proteomes" id="UP000014760"/>
    </source>
</evidence>
<dbReference type="OMA" id="IFDPMER"/>
<dbReference type="PRINTS" id="PR01177">
    <property type="entry name" value="GABAB1RECPTR"/>
</dbReference>
<evidence type="ECO:0000256" key="7">
    <source>
        <dbReference type="ARBA" id="ARBA00023136"/>
    </source>
</evidence>
<dbReference type="InterPro" id="IPR002455">
    <property type="entry name" value="GPCR3_GABA-B"/>
</dbReference>
<dbReference type="PANTHER" id="PTHR10519:SF46">
    <property type="entry name" value="METABOTROPIC GABA-B RECEPTOR SUBTYPE 3, ISOFORM A"/>
    <property type="match status" value="1"/>
</dbReference>
<evidence type="ECO:0000256" key="8">
    <source>
        <dbReference type="ARBA" id="ARBA00023170"/>
    </source>
</evidence>
<evidence type="ECO:0000259" key="14">
    <source>
        <dbReference type="PROSITE" id="PS50259"/>
    </source>
</evidence>
<evidence type="ECO:0000256" key="13">
    <source>
        <dbReference type="SAM" id="Phobius"/>
    </source>
</evidence>
<dbReference type="InterPro" id="IPR028082">
    <property type="entry name" value="Peripla_BP_I"/>
</dbReference>
<dbReference type="Pfam" id="PF01094">
    <property type="entry name" value="ANF_receptor"/>
    <property type="match status" value="1"/>
</dbReference>
<accession>R7V431</accession>
<dbReference type="STRING" id="283909.R7V431"/>
<dbReference type="PROSITE" id="PS50259">
    <property type="entry name" value="G_PROTEIN_RECEP_F3_4"/>
    <property type="match status" value="1"/>
</dbReference>
<organism evidence="15">
    <name type="scientific">Capitella teleta</name>
    <name type="common">Polychaete worm</name>
    <dbReference type="NCBI Taxonomy" id="283909"/>
    <lineage>
        <taxon>Eukaryota</taxon>
        <taxon>Metazoa</taxon>
        <taxon>Spiralia</taxon>
        <taxon>Lophotrochozoa</taxon>
        <taxon>Annelida</taxon>
        <taxon>Polychaeta</taxon>
        <taxon>Sedentaria</taxon>
        <taxon>Scolecida</taxon>
        <taxon>Capitellidae</taxon>
        <taxon>Capitella</taxon>
    </lineage>
</organism>
<evidence type="ECO:0000256" key="9">
    <source>
        <dbReference type="ARBA" id="ARBA00023180"/>
    </source>
</evidence>
<dbReference type="Gene3D" id="3.40.50.2300">
    <property type="match status" value="2"/>
</dbReference>
<evidence type="ECO:0000313" key="15">
    <source>
        <dbReference type="EMBL" id="ELU13608.1"/>
    </source>
</evidence>